<feature type="transmembrane region" description="Helical" evidence="7">
    <location>
        <begin position="12"/>
        <end position="33"/>
    </location>
</feature>
<protein>
    <submittedName>
        <fullName evidence="8">Sulfate exporter family transporter</fullName>
    </submittedName>
</protein>
<dbReference type="EMBL" id="CP158375">
    <property type="protein sequence ID" value="XDO95641.1"/>
    <property type="molecule type" value="Genomic_DNA"/>
</dbReference>
<feature type="transmembrane region" description="Helical" evidence="7">
    <location>
        <begin position="158"/>
        <end position="178"/>
    </location>
</feature>
<evidence type="ECO:0000256" key="1">
    <source>
        <dbReference type="ARBA" id="ARBA00004651"/>
    </source>
</evidence>
<dbReference type="InterPro" id="IPR018383">
    <property type="entry name" value="UPF0324_pro"/>
</dbReference>
<evidence type="ECO:0000256" key="5">
    <source>
        <dbReference type="ARBA" id="ARBA00022989"/>
    </source>
</evidence>
<feature type="transmembrane region" description="Helical" evidence="7">
    <location>
        <begin position="98"/>
        <end position="118"/>
    </location>
</feature>
<evidence type="ECO:0000313" key="8">
    <source>
        <dbReference type="EMBL" id="XDO95641.1"/>
    </source>
</evidence>
<dbReference type="PANTHER" id="PTHR30106">
    <property type="entry name" value="INNER MEMBRANE PROTEIN YEIH-RELATED"/>
    <property type="match status" value="1"/>
</dbReference>
<gene>
    <name evidence="8" type="ORF">ABOZ73_12610</name>
</gene>
<feature type="transmembrane region" description="Helical" evidence="7">
    <location>
        <begin position="259"/>
        <end position="276"/>
    </location>
</feature>
<keyword evidence="3" id="KW-1003">Cell membrane</keyword>
<dbReference type="PANTHER" id="PTHR30106:SF2">
    <property type="entry name" value="UPF0324 INNER MEMBRANE PROTEIN YEIH"/>
    <property type="match status" value="1"/>
</dbReference>
<feature type="transmembrane region" description="Helical" evidence="7">
    <location>
        <begin position="39"/>
        <end position="61"/>
    </location>
</feature>
<keyword evidence="4 7" id="KW-0812">Transmembrane</keyword>
<reference evidence="8" key="1">
    <citation type="submission" date="2024-06" db="EMBL/GenBank/DDBJ databases">
        <title>Caulobacter inopinatus, sp. nov.</title>
        <authorList>
            <person name="Donachie S.P."/>
        </authorList>
    </citation>
    <scope>NUCLEOTIDE SEQUENCE</scope>
    <source>
        <strain evidence="8">73W</strain>
    </source>
</reference>
<comment type="similarity">
    <text evidence="2">Belongs to the UPF0324 family.</text>
</comment>
<feature type="transmembrane region" description="Helical" evidence="7">
    <location>
        <begin position="226"/>
        <end position="244"/>
    </location>
</feature>
<evidence type="ECO:0000256" key="3">
    <source>
        <dbReference type="ARBA" id="ARBA00022475"/>
    </source>
</evidence>
<evidence type="ECO:0000256" key="6">
    <source>
        <dbReference type="ARBA" id="ARBA00023136"/>
    </source>
</evidence>
<evidence type="ECO:0000256" key="7">
    <source>
        <dbReference type="SAM" id="Phobius"/>
    </source>
</evidence>
<keyword evidence="5 7" id="KW-1133">Transmembrane helix</keyword>
<dbReference type="AlphaFoldDB" id="A0AB39KP74"/>
<organism evidence="8">
    <name type="scientific">Caulobacter sp. 73W</name>
    <dbReference type="NCBI Taxonomy" id="3161137"/>
    <lineage>
        <taxon>Bacteria</taxon>
        <taxon>Pseudomonadati</taxon>
        <taxon>Pseudomonadota</taxon>
        <taxon>Alphaproteobacteria</taxon>
        <taxon>Caulobacterales</taxon>
        <taxon>Caulobacteraceae</taxon>
        <taxon>Caulobacter</taxon>
    </lineage>
</organism>
<evidence type="ECO:0000256" key="4">
    <source>
        <dbReference type="ARBA" id="ARBA00022692"/>
    </source>
</evidence>
<feature type="transmembrane region" description="Helical" evidence="7">
    <location>
        <begin position="283"/>
        <end position="303"/>
    </location>
</feature>
<sequence length="339" mass="33101">MSLPSLADRSSPTAWFGPGLIAAGLIAFIAQAAAPLTHLPAPLLAVALGLSLGAANLGPMLAPGLSLWSKPGLRLGVALMGAQITFAEMAALGAPALIAGGAIVLAGVAAGSGLGVLLGLPLAEAAIAACAVSICGASAALAAAQAAPSTPQIQRTTAFVVVGVNILSTAAMLLYPLLAQGLGFSAHQAGVFFGLSIHDVAQVAGAGQSVSPEAADAAALSKLARILWLGPAVVLVGVFLARFADAPAGERPALKTPPLFVWGFAALVLARGLHLLPQPLVEAMASVSKILLLGGVAAISAQIGPKALLGVQPRLAAALAGTTALVGMAALLAAAFLVA</sequence>
<proteinExistence type="inferred from homology"/>
<accession>A0AB39KP74</accession>
<dbReference type="RefSeq" id="WP_369058488.1">
    <property type="nucleotide sequence ID" value="NZ_CP158375.1"/>
</dbReference>
<name>A0AB39KP74_9CAUL</name>
<keyword evidence="6 7" id="KW-0472">Membrane</keyword>
<comment type="subcellular location">
    <subcellularLocation>
        <location evidence="1">Cell membrane</location>
        <topology evidence="1">Multi-pass membrane protein</topology>
    </subcellularLocation>
</comment>
<dbReference type="Pfam" id="PF03601">
    <property type="entry name" value="Cons_hypoth698"/>
    <property type="match status" value="1"/>
</dbReference>
<dbReference type="GO" id="GO:0005886">
    <property type="term" value="C:plasma membrane"/>
    <property type="evidence" value="ECO:0007669"/>
    <property type="project" value="UniProtKB-SubCell"/>
</dbReference>
<evidence type="ECO:0000256" key="2">
    <source>
        <dbReference type="ARBA" id="ARBA00007977"/>
    </source>
</evidence>
<feature type="transmembrane region" description="Helical" evidence="7">
    <location>
        <begin position="315"/>
        <end position="338"/>
    </location>
</feature>
<feature type="transmembrane region" description="Helical" evidence="7">
    <location>
        <begin position="125"/>
        <end position="146"/>
    </location>
</feature>